<dbReference type="EMBL" id="PQWB01000055">
    <property type="protein sequence ID" value="POZ61421.1"/>
    <property type="molecule type" value="Genomic_DNA"/>
</dbReference>
<comment type="caution">
    <text evidence="3">The sequence shown here is derived from an EMBL/GenBank/DDBJ whole genome shotgun (WGS) entry which is preliminary data.</text>
</comment>
<feature type="chain" id="PRO_5015534652" description="PepSY domain-containing protein" evidence="1">
    <location>
        <begin position="24"/>
        <end position="118"/>
    </location>
</feature>
<dbReference type="OrthoDB" id="8527445at2"/>
<keyword evidence="1" id="KW-0732">Signal</keyword>
<sequence length="118" mass="12954">MKWFSIAGYLLLGGMLATSNCFADSDQDVAREAVRAGEILPLNEIMKVVQRDFPGKLLEVELERKGPLWVYDIKLLQNDGVVRKMRYNAKTAVLLGSKIKPAGKARNDLSASEAGEGS</sequence>
<evidence type="ECO:0000313" key="4">
    <source>
        <dbReference type="Proteomes" id="UP000237082"/>
    </source>
</evidence>
<reference evidence="4" key="1">
    <citation type="submission" date="2018-02" db="EMBL/GenBank/DDBJ databases">
        <authorList>
            <person name="O'Hara-Hanley K."/>
            <person name="Soby S."/>
        </authorList>
    </citation>
    <scope>NUCLEOTIDE SEQUENCE [LARGE SCALE GENOMIC DNA]</scope>
    <source>
        <strain evidence="4">MWU14-2602</strain>
    </source>
</reference>
<dbReference type="InterPro" id="IPR025711">
    <property type="entry name" value="PepSY"/>
</dbReference>
<proteinExistence type="predicted"/>
<dbReference type="Pfam" id="PF03413">
    <property type="entry name" value="PepSY"/>
    <property type="match status" value="1"/>
</dbReference>
<accession>A0A2S5DEJ2</accession>
<protein>
    <recommendedName>
        <fullName evidence="2">PepSY domain-containing protein</fullName>
    </recommendedName>
</protein>
<dbReference type="Proteomes" id="UP000237082">
    <property type="component" value="Unassembled WGS sequence"/>
</dbReference>
<feature type="domain" description="PepSY" evidence="2">
    <location>
        <begin position="40"/>
        <end position="96"/>
    </location>
</feature>
<feature type="signal peptide" evidence="1">
    <location>
        <begin position="1"/>
        <end position="23"/>
    </location>
</feature>
<dbReference type="AlphaFoldDB" id="A0A2S5DEJ2"/>
<name>A0A2S5DEJ2_9NEIS</name>
<organism evidence="3 4">
    <name type="scientific">Chromobacterium alticapitis</name>
    <dbReference type="NCBI Taxonomy" id="2073169"/>
    <lineage>
        <taxon>Bacteria</taxon>
        <taxon>Pseudomonadati</taxon>
        <taxon>Pseudomonadota</taxon>
        <taxon>Betaproteobacteria</taxon>
        <taxon>Neisseriales</taxon>
        <taxon>Chromobacteriaceae</taxon>
        <taxon>Chromobacterium</taxon>
    </lineage>
</organism>
<dbReference type="RefSeq" id="WP_103903281.1">
    <property type="nucleotide sequence ID" value="NZ_PQWB01000055.1"/>
</dbReference>
<evidence type="ECO:0000256" key="1">
    <source>
        <dbReference type="SAM" id="SignalP"/>
    </source>
</evidence>
<evidence type="ECO:0000259" key="2">
    <source>
        <dbReference type="Pfam" id="PF03413"/>
    </source>
</evidence>
<keyword evidence="4" id="KW-1185">Reference proteome</keyword>
<evidence type="ECO:0000313" key="3">
    <source>
        <dbReference type="EMBL" id="POZ61421.1"/>
    </source>
</evidence>
<gene>
    <name evidence="3" type="ORF">C2I19_13845</name>
</gene>